<dbReference type="RefSeq" id="WP_169204618.1">
    <property type="nucleotide sequence ID" value="NZ_CP059560.1"/>
</dbReference>
<dbReference type="InterPro" id="IPR009057">
    <property type="entry name" value="Homeodomain-like_sf"/>
</dbReference>
<gene>
    <name evidence="3" type="ORF">GPA26_01600</name>
</gene>
<dbReference type="Gene3D" id="1.10.357.10">
    <property type="entry name" value="Tetracycline Repressor, domain 2"/>
    <property type="match status" value="1"/>
</dbReference>
<comment type="caution">
    <text evidence="3">The sequence shown here is derived from an EMBL/GenBank/DDBJ whole genome shotgun (WGS) entry which is preliminary data.</text>
</comment>
<evidence type="ECO:0000259" key="2">
    <source>
        <dbReference type="Pfam" id="PF00440"/>
    </source>
</evidence>
<dbReference type="Pfam" id="PF00440">
    <property type="entry name" value="TetR_N"/>
    <property type="match status" value="1"/>
</dbReference>
<evidence type="ECO:0000313" key="4">
    <source>
        <dbReference type="Proteomes" id="UP000652074"/>
    </source>
</evidence>
<accession>A0ABX1MHA8</accession>
<evidence type="ECO:0000256" key="1">
    <source>
        <dbReference type="ARBA" id="ARBA00023125"/>
    </source>
</evidence>
<name>A0ABX1MHA8_9RHOO</name>
<proteinExistence type="predicted"/>
<dbReference type="SUPFAM" id="SSF46689">
    <property type="entry name" value="Homeodomain-like"/>
    <property type="match status" value="1"/>
</dbReference>
<dbReference type="Proteomes" id="UP000652074">
    <property type="component" value="Unassembled WGS sequence"/>
</dbReference>
<keyword evidence="4" id="KW-1185">Reference proteome</keyword>
<reference evidence="3 4" key="1">
    <citation type="submission" date="2019-12" db="EMBL/GenBank/DDBJ databases">
        <title>Comparative genomics gives insights into the taxonomy of the Azoarcus-Aromatoleum group and reveals separate origins of nif in the plant-associated Azoarcus and non-plant-associated Aromatoleum sub-groups.</title>
        <authorList>
            <person name="Lafos M."/>
            <person name="Maluk M."/>
            <person name="Batista M."/>
            <person name="Junghare M."/>
            <person name="Carmona M."/>
            <person name="Faoro H."/>
            <person name="Cruz L.M."/>
            <person name="Battistoni F."/>
            <person name="De Souza E."/>
            <person name="Pedrosa F."/>
            <person name="Chen W.-M."/>
            <person name="Poole P.S."/>
            <person name="Dixon R.A."/>
            <person name="James E.K."/>
        </authorList>
    </citation>
    <scope>NUCLEOTIDE SEQUENCE [LARGE SCALE GENOMIC DNA]</scope>
    <source>
        <strain evidence="3 4">ToN1</strain>
    </source>
</reference>
<keyword evidence="1" id="KW-0238">DNA-binding</keyword>
<organism evidence="3 4">
    <name type="scientific">Aromatoleum petrolei</name>
    <dbReference type="NCBI Taxonomy" id="76116"/>
    <lineage>
        <taxon>Bacteria</taxon>
        <taxon>Pseudomonadati</taxon>
        <taxon>Pseudomonadota</taxon>
        <taxon>Betaproteobacteria</taxon>
        <taxon>Rhodocyclales</taxon>
        <taxon>Rhodocyclaceae</taxon>
        <taxon>Aromatoleum</taxon>
    </lineage>
</organism>
<evidence type="ECO:0000313" key="3">
    <source>
        <dbReference type="EMBL" id="NMF87168.1"/>
    </source>
</evidence>
<protein>
    <submittedName>
        <fullName evidence="3">TetR family transcriptional regulator</fullName>
    </submittedName>
</protein>
<feature type="domain" description="HTH tetR-type" evidence="2">
    <location>
        <begin position="27"/>
        <end position="74"/>
    </location>
</feature>
<dbReference type="InterPro" id="IPR001647">
    <property type="entry name" value="HTH_TetR"/>
</dbReference>
<sequence>MNETTDAIDAVELQQPLGKSERTRIALIVAAERLFGDFGIDAVGLRAISEAAQQKNNNAVQYHFGSKLGLLSAIFELREGQLQHQRQEMLELAEVQGRLGDLRWLLRICFEPNFRLYRDQRDISYIKLHAAYLTTHRPKGVQHPVDYDSPNTVAFRRAIRLLGQRLEFLGRRRFWLRLESVGSMFLNALIQHSGRKEEANLPIDELFEDCLEMMAAALSAPPGQHVGDN</sequence>
<dbReference type="EMBL" id="WTVR01000002">
    <property type="protein sequence ID" value="NMF87168.1"/>
    <property type="molecule type" value="Genomic_DNA"/>
</dbReference>